<accession>A0ABM8AEU2</accession>
<proteinExistence type="predicted"/>
<dbReference type="Gene3D" id="1.10.760.10">
    <property type="entry name" value="Cytochrome c-like domain"/>
    <property type="match status" value="1"/>
</dbReference>
<reference evidence="10" key="1">
    <citation type="submission" date="2022-07" db="EMBL/GenBank/DDBJ databases">
        <title>Complete Genome Sequence of the Radioresistant Bacterium Deinococcus aetherius ST0316, Isolated from the Air Dust collected in Lower Stratosphere above Japan.</title>
        <authorList>
            <person name="Satoh K."/>
            <person name="Hagiwara K."/>
            <person name="Katsumata K."/>
            <person name="Kubo A."/>
            <person name="Yokobori S."/>
            <person name="Yamagishi A."/>
            <person name="Oono Y."/>
            <person name="Narumi I."/>
        </authorList>
    </citation>
    <scope>NUCLEOTIDE SEQUENCE</scope>
    <source>
        <strain evidence="10">ST0316</strain>
    </source>
</reference>
<dbReference type="InterPro" id="IPR051811">
    <property type="entry name" value="Cytochrome_c550/c551-like"/>
</dbReference>
<dbReference type="PANTHER" id="PTHR37823:SF1">
    <property type="entry name" value="CYTOCHROME C-553-LIKE"/>
    <property type="match status" value="1"/>
</dbReference>
<dbReference type="PANTHER" id="PTHR37823">
    <property type="entry name" value="CYTOCHROME C-553-LIKE"/>
    <property type="match status" value="1"/>
</dbReference>
<dbReference type="Pfam" id="PF13442">
    <property type="entry name" value="Cytochrome_CBB3"/>
    <property type="match status" value="1"/>
</dbReference>
<evidence type="ECO:0000256" key="1">
    <source>
        <dbReference type="ARBA" id="ARBA00022448"/>
    </source>
</evidence>
<keyword evidence="2 6" id="KW-0349">Heme</keyword>
<sequence>MKNTFAVTMTLLLALTLGGSIAGYRIATTPHHEEGVGAAGKPTEGGDPTTGKVVSEEAPSPREAATGAAGPAGAQGDVMQDQAGGTLSGENGAVAAEGSESNTGTQTGEAQEGDARDGGAGEAQEASPGEGGAVSPGGNAESGSSPGVSEDQAPAAGISPEDGQGTGADAPSPTANRSDETTQLGQTGASNVERGMAADPATGNAKAAEVANAITGNTADGQAKFVSTCGGCHGQNGQGGIGPSLIAGEGPKSWKLEQFEAAVRQGHAPDRDLGAVMPRFTEEQLSDEDVLNIYTYLRSVN</sequence>
<dbReference type="SUPFAM" id="SSF46626">
    <property type="entry name" value="Cytochrome c"/>
    <property type="match status" value="1"/>
</dbReference>
<feature type="compositionally biased region" description="Polar residues" evidence="7">
    <location>
        <begin position="173"/>
        <end position="183"/>
    </location>
</feature>
<keyword evidence="3 6" id="KW-0479">Metal-binding</keyword>
<dbReference type="InterPro" id="IPR036909">
    <property type="entry name" value="Cyt_c-like_dom_sf"/>
</dbReference>
<dbReference type="EMBL" id="AP026560">
    <property type="protein sequence ID" value="BDP42183.1"/>
    <property type="molecule type" value="Genomic_DNA"/>
</dbReference>
<dbReference type="InterPro" id="IPR009056">
    <property type="entry name" value="Cyt_c-like_dom"/>
</dbReference>
<name>A0ABM8AEU2_9DEIO</name>
<keyword evidence="4" id="KW-0249">Electron transport</keyword>
<evidence type="ECO:0000259" key="9">
    <source>
        <dbReference type="PROSITE" id="PS51007"/>
    </source>
</evidence>
<organism evidence="10 11">
    <name type="scientific">Deinococcus aetherius</name>
    <dbReference type="NCBI Taxonomy" id="200252"/>
    <lineage>
        <taxon>Bacteria</taxon>
        <taxon>Thermotogati</taxon>
        <taxon>Deinococcota</taxon>
        <taxon>Deinococci</taxon>
        <taxon>Deinococcales</taxon>
        <taxon>Deinococcaceae</taxon>
        <taxon>Deinococcus</taxon>
    </lineage>
</organism>
<dbReference type="RefSeq" id="WP_264774891.1">
    <property type="nucleotide sequence ID" value="NZ_AP026560.1"/>
</dbReference>
<protein>
    <recommendedName>
        <fullName evidence="9">Cytochrome c domain-containing protein</fullName>
    </recommendedName>
</protein>
<evidence type="ECO:0000256" key="8">
    <source>
        <dbReference type="SAM" id="SignalP"/>
    </source>
</evidence>
<evidence type="ECO:0000313" key="10">
    <source>
        <dbReference type="EMBL" id="BDP42183.1"/>
    </source>
</evidence>
<evidence type="ECO:0000256" key="3">
    <source>
        <dbReference type="ARBA" id="ARBA00022723"/>
    </source>
</evidence>
<feature type="chain" id="PRO_5047237512" description="Cytochrome c domain-containing protein" evidence="8">
    <location>
        <begin position="23"/>
        <end position="301"/>
    </location>
</feature>
<evidence type="ECO:0000256" key="4">
    <source>
        <dbReference type="ARBA" id="ARBA00022982"/>
    </source>
</evidence>
<feature type="compositionally biased region" description="Low complexity" evidence="7">
    <location>
        <begin position="64"/>
        <end position="76"/>
    </location>
</feature>
<gene>
    <name evidence="10" type="ORF">DAETH_21520</name>
</gene>
<dbReference type="PROSITE" id="PS51007">
    <property type="entry name" value="CYTC"/>
    <property type="match status" value="1"/>
</dbReference>
<feature type="region of interest" description="Disordered" evidence="7">
    <location>
        <begin position="33"/>
        <end position="183"/>
    </location>
</feature>
<evidence type="ECO:0000256" key="6">
    <source>
        <dbReference type="PROSITE-ProRule" id="PRU00433"/>
    </source>
</evidence>
<feature type="domain" description="Cytochrome c" evidence="9">
    <location>
        <begin position="216"/>
        <end position="301"/>
    </location>
</feature>
<feature type="signal peptide" evidence="8">
    <location>
        <begin position="1"/>
        <end position="22"/>
    </location>
</feature>
<evidence type="ECO:0000256" key="2">
    <source>
        <dbReference type="ARBA" id="ARBA00022617"/>
    </source>
</evidence>
<keyword evidence="5 6" id="KW-0408">Iron</keyword>
<keyword evidence="11" id="KW-1185">Reference proteome</keyword>
<evidence type="ECO:0000256" key="7">
    <source>
        <dbReference type="SAM" id="MobiDB-lite"/>
    </source>
</evidence>
<keyword evidence="1" id="KW-0813">Transport</keyword>
<evidence type="ECO:0000313" key="11">
    <source>
        <dbReference type="Proteomes" id="UP001064971"/>
    </source>
</evidence>
<evidence type="ECO:0000256" key="5">
    <source>
        <dbReference type="ARBA" id="ARBA00023004"/>
    </source>
</evidence>
<dbReference type="Proteomes" id="UP001064971">
    <property type="component" value="Chromosome"/>
</dbReference>
<keyword evidence="8" id="KW-0732">Signal</keyword>